<accession>A0A916Y8H8</accession>
<reference evidence="2 3" key="1">
    <citation type="journal article" date="2014" name="Int. J. Syst. Evol. Microbiol.">
        <title>Complete genome sequence of Corynebacterium casei LMG S-19264T (=DSM 44701T), isolated from a smear-ripened cheese.</title>
        <authorList>
            <consortium name="US DOE Joint Genome Institute (JGI-PGF)"/>
            <person name="Walter F."/>
            <person name="Albersmeier A."/>
            <person name="Kalinowski J."/>
            <person name="Ruckert C."/>
        </authorList>
    </citation>
    <scope>NUCLEOTIDE SEQUENCE [LARGE SCALE GENOMIC DNA]</scope>
    <source>
        <strain evidence="2 3">CGMCC 1.15358</strain>
    </source>
</reference>
<feature type="domain" description="YgjP-like metallopeptidase" evidence="1">
    <location>
        <begin position="23"/>
        <end position="231"/>
    </location>
</feature>
<evidence type="ECO:0000259" key="1">
    <source>
        <dbReference type="Pfam" id="PF01863"/>
    </source>
</evidence>
<dbReference type="Pfam" id="PF01863">
    <property type="entry name" value="YgjP-like"/>
    <property type="match status" value="1"/>
</dbReference>
<comment type="caution">
    <text evidence="2">The sequence shown here is derived from an EMBL/GenBank/DDBJ whole genome shotgun (WGS) entry which is preliminary data.</text>
</comment>
<dbReference type="PANTHER" id="PTHR30399">
    <property type="entry name" value="UNCHARACTERIZED PROTEIN YGJP"/>
    <property type="match status" value="1"/>
</dbReference>
<dbReference type="GO" id="GO:0016787">
    <property type="term" value="F:hydrolase activity"/>
    <property type="evidence" value="ECO:0007669"/>
    <property type="project" value="UniProtKB-KW"/>
</dbReference>
<dbReference type="Gene3D" id="3.30.2010.10">
    <property type="entry name" value="Metalloproteases ('zincins'), catalytic domain"/>
    <property type="match status" value="1"/>
</dbReference>
<evidence type="ECO:0000313" key="3">
    <source>
        <dbReference type="Proteomes" id="UP000598997"/>
    </source>
</evidence>
<dbReference type="PANTHER" id="PTHR30399:SF1">
    <property type="entry name" value="UTP PYROPHOSPHATASE"/>
    <property type="match status" value="1"/>
</dbReference>
<dbReference type="EMBL" id="BMIO01000002">
    <property type="protein sequence ID" value="GGD34714.1"/>
    <property type="molecule type" value="Genomic_DNA"/>
</dbReference>
<keyword evidence="3" id="KW-1185">Reference proteome</keyword>
<proteinExistence type="predicted"/>
<dbReference type="CDD" id="cd07344">
    <property type="entry name" value="M48_yhfN_like"/>
    <property type="match status" value="1"/>
</dbReference>
<dbReference type="InterPro" id="IPR053136">
    <property type="entry name" value="UTP_pyrophosphatase-like"/>
</dbReference>
<gene>
    <name evidence="2" type="ORF">GCM10010989_06050</name>
</gene>
<evidence type="ECO:0000313" key="2">
    <source>
        <dbReference type="EMBL" id="GGD34714.1"/>
    </source>
</evidence>
<dbReference type="AlphaFoldDB" id="A0A916Y8H8"/>
<organism evidence="2 3">
    <name type="scientific">Croceicoccus pelagius</name>
    <dbReference type="NCBI Taxonomy" id="1703341"/>
    <lineage>
        <taxon>Bacteria</taxon>
        <taxon>Pseudomonadati</taxon>
        <taxon>Pseudomonadota</taxon>
        <taxon>Alphaproteobacteria</taxon>
        <taxon>Sphingomonadales</taxon>
        <taxon>Erythrobacteraceae</taxon>
        <taxon>Croceicoccus</taxon>
    </lineage>
</organism>
<protein>
    <submittedName>
        <fullName evidence="2">Metal-dependent hydrolase</fullName>
    </submittedName>
</protein>
<dbReference type="Proteomes" id="UP000598997">
    <property type="component" value="Unassembled WGS sequence"/>
</dbReference>
<keyword evidence="2" id="KW-0378">Hydrolase</keyword>
<dbReference type="OrthoDB" id="9795402at2"/>
<name>A0A916Y8H8_9SPHN</name>
<dbReference type="InterPro" id="IPR002725">
    <property type="entry name" value="YgjP-like_metallopeptidase"/>
</dbReference>
<dbReference type="RefSeq" id="WP_066764340.1">
    <property type="nucleotide sequence ID" value="NZ_BMIO01000002.1"/>
</dbReference>
<sequence>MIVRYGDQEVSCLVRQTAAVTGRIRIHVYPNGDVEIEAPSDKETGQIRAAAQRRARWIFQHRNAAITARRMALPREYVSGETHFYLGRRHKLIVNESSAQPSEVKLLRGKLVVTLPVADRAAVRRRLNAWYDARADEYLSDKFSEISGRLNWVEAHPPLKLMRMRTQWGSCSPDGVIYLNPALIRAPRHCIEYVILHELCHLVEHNHSKRFFDLLTKQMPAWESAKRELDSLAELILAGHEPAFNRTVSQQ</sequence>